<dbReference type="RefSeq" id="WP_151675140.1">
    <property type="nucleotide sequence ID" value="NZ_BKCG01000009.1"/>
</dbReference>
<evidence type="ECO:0000313" key="2">
    <source>
        <dbReference type="EMBL" id="GER60710.1"/>
    </source>
</evidence>
<organism evidence="2 3">
    <name type="scientific">Patiriisocius marinus</name>
    <dbReference type="NCBI Taxonomy" id="1397112"/>
    <lineage>
        <taxon>Bacteria</taxon>
        <taxon>Pseudomonadati</taxon>
        <taxon>Bacteroidota</taxon>
        <taxon>Flavobacteriia</taxon>
        <taxon>Flavobacteriales</taxon>
        <taxon>Flavobacteriaceae</taxon>
        <taxon>Patiriisocius</taxon>
    </lineage>
</organism>
<keyword evidence="3" id="KW-1185">Reference proteome</keyword>
<dbReference type="EMBL" id="BKCG01000009">
    <property type="protein sequence ID" value="GER60710.1"/>
    <property type="molecule type" value="Genomic_DNA"/>
</dbReference>
<evidence type="ECO:0000259" key="1">
    <source>
        <dbReference type="Pfam" id="PF00582"/>
    </source>
</evidence>
<sequence>MKKILIPVNFNNNSHDAIDYAIKFFKHEDCHFYFFNTYTYNVDGLNAIHLLQADMDWFEKPKLESENNLGAVIYKYTFNNRNKKHRFNAISESINLIDGIKKAIDEIKIDLVVIPGKKLKDDTIQGYSRNTRRIIENIRECPVMIIPSSAKLHKRPEFVLVSNFEIELPKEELQNWFELVKIVNGRIKIVTLFSKSKMTDIQKIHQDLVRFNLEIMSASSIPIENIDTVNDLKDFANYHSDYIICLMDRKPDIWRICGITQSRITNMGPLRSTPLIALHH</sequence>
<protein>
    <recommendedName>
        <fullName evidence="1">UspA domain-containing protein</fullName>
    </recommendedName>
</protein>
<dbReference type="Gene3D" id="3.40.50.620">
    <property type="entry name" value="HUPs"/>
    <property type="match status" value="1"/>
</dbReference>
<gene>
    <name evidence="2" type="ORF">ULMA_28180</name>
</gene>
<dbReference type="AlphaFoldDB" id="A0A5J4J4A0"/>
<comment type="caution">
    <text evidence="2">The sequence shown here is derived from an EMBL/GenBank/DDBJ whole genome shotgun (WGS) entry which is preliminary data.</text>
</comment>
<name>A0A5J4J4A0_9FLAO</name>
<reference evidence="2 3" key="1">
    <citation type="submission" date="2019-08" db="EMBL/GenBank/DDBJ databases">
        <title>Draft genome sequence of Ulvibacter marinus type strain NBRC 109484.</title>
        <authorList>
            <person name="Kawano K."/>
            <person name="Ushijima N."/>
            <person name="Kihara M."/>
            <person name="Itoh H."/>
        </authorList>
    </citation>
    <scope>NUCLEOTIDE SEQUENCE [LARGE SCALE GENOMIC DNA]</scope>
    <source>
        <strain evidence="2 3">NBRC 109484</strain>
    </source>
</reference>
<feature type="domain" description="UspA" evidence="1">
    <location>
        <begin position="1"/>
        <end position="146"/>
    </location>
</feature>
<accession>A0A5J4J4A0</accession>
<dbReference type="InterPro" id="IPR006016">
    <property type="entry name" value="UspA"/>
</dbReference>
<dbReference type="OrthoDB" id="9788959at2"/>
<dbReference type="SUPFAM" id="SSF52402">
    <property type="entry name" value="Adenine nucleotide alpha hydrolases-like"/>
    <property type="match status" value="1"/>
</dbReference>
<dbReference type="Proteomes" id="UP000326509">
    <property type="component" value="Unassembled WGS sequence"/>
</dbReference>
<dbReference type="InterPro" id="IPR014729">
    <property type="entry name" value="Rossmann-like_a/b/a_fold"/>
</dbReference>
<proteinExistence type="predicted"/>
<dbReference type="Pfam" id="PF00582">
    <property type="entry name" value="Usp"/>
    <property type="match status" value="1"/>
</dbReference>
<evidence type="ECO:0000313" key="3">
    <source>
        <dbReference type="Proteomes" id="UP000326509"/>
    </source>
</evidence>